<feature type="region of interest" description="Disordered" evidence="1">
    <location>
        <begin position="70"/>
        <end position="105"/>
    </location>
</feature>
<evidence type="ECO:0000313" key="2">
    <source>
        <dbReference type="EMBL" id="EXB36855.1"/>
    </source>
</evidence>
<evidence type="ECO:0000256" key="1">
    <source>
        <dbReference type="SAM" id="MobiDB-lite"/>
    </source>
</evidence>
<dbReference type="AlphaFoldDB" id="W9QR66"/>
<evidence type="ECO:0000313" key="3">
    <source>
        <dbReference type="Proteomes" id="UP000030645"/>
    </source>
</evidence>
<protein>
    <submittedName>
        <fullName evidence="2">Uncharacterized protein</fullName>
    </submittedName>
</protein>
<reference evidence="3" key="1">
    <citation type="submission" date="2013-01" db="EMBL/GenBank/DDBJ databases">
        <title>Draft Genome Sequence of a Mulberry Tree, Morus notabilis C.K. Schneid.</title>
        <authorList>
            <person name="He N."/>
            <person name="Zhao S."/>
        </authorList>
    </citation>
    <scope>NUCLEOTIDE SEQUENCE</scope>
</reference>
<dbReference type="EMBL" id="KE343598">
    <property type="protein sequence ID" value="EXB36855.1"/>
    <property type="molecule type" value="Genomic_DNA"/>
</dbReference>
<sequence length="105" mass="12178">MCNFQSLSCIEVLECLELTSFPKGLRAEISSRDEENLYNFPRLRRRFGRAAEEEGYNCIPIPMLRLRLQSNKVDDDPSQNSSTSSTGVNWRWRPPFLHPTLTTNQ</sequence>
<organism evidence="2 3">
    <name type="scientific">Morus notabilis</name>
    <dbReference type="NCBI Taxonomy" id="981085"/>
    <lineage>
        <taxon>Eukaryota</taxon>
        <taxon>Viridiplantae</taxon>
        <taxon>Streptophyta</taxon>
        <taxon>Embryophyta</taxon>
        <taxon>Tracheophyta</taxon>
        <taxon>Spermatophyta</taxon>
        <taxon>Magnoliopsida</taxon>
        <taxon>eudicotyledons</taxon>
        <taxon>Gunneridae</taxon>
        <taxon>Pentapetalae</taxon>
        <taxon>rosids</taxon>
        <taxon>fabids</taxon>
        <taxon>Rosales</taxon>
        <taxon>Moraceae</taxon>
        <taxon>Moreae</taxon>
        <taxon>Morus</taxon>
    </lineage>
</organism>
<gene>
    <name evidence="2" type="ORF">L484_001512</name>
</gene>
<name>W9QR66_9ROSA</name>
<proteinExistence type="predicted"/>
<feature type="compositionally biased region" description="Polar residues" evidence="1">
    <location>
        <begin position="78"/>
        <end position="88"/>
    </location>
</feature>
<dbReference type="Proteomes" id="UP000030645">
    <property type="component" value="Unassembled WGS sequence"/>
</dbReference>
<keyword evidence="3" id="KW-1185">Reference proteome</keyword>
<accession>W9QR66</accession>